<sequence length="357" mass="39343">MMDGIIKITSDARFRLARSLMTSGGGTTNNSNSSDSLEGAIDIFASLLEETRTTCGETSLTAALCYYEYGNALFRAVVRRKPLDGENEKREEEDRKPAAKSSASAARKRSLDDDNAKEPDPAVSNKKAKMDNNNDDDEDDNDKDDIDLALDMLSTSFSIFDWHSTDDDDNTKTEPDQEGKQYSLSQIPRVLSTIGDIHSYCGKYGDAVDAYCRALPYRENAAEERQQAKGKGESLSVDDLKGQRLLVETYALVAEALLACKEGEDVVCANDEENEEDDKKSGKNTEGKVLVAAKDRIDFAKSHYDTAREKLQDIVYQMGKMAAAKIDLGDEKKDIGYLVMMLVGIGNTLEPLKTKSS</sequence>
<gene>
    <name evidence="4" type="ORF">QTG54_013587</name>
</gene>
<keyword evidence="5" id="KW-1185">Reference proteome</keyword>
<reference evidence="4" key="1">
    <citation type="submission" date="2023-06" db="EMBL/GenBank/DDBJ databases">
        <title>Survivors Of The Sea: Transcriptome response of Skeletonema marinoi to long-term dormancy.</title>
        <authorList>
            <person name="Pinder M.I.M."/>
            <person name="Kourtchenko O."/>
            <person name="Robertson E.K."/>
            <person name="Larsson T."/>
            <person name="Maumus F."/>
            <person name="Osuna-Cruz C.M."/>
            <person name="Vancaester E."/>
            <person name="Stenow R."/>
            <person name="Vandepoele K."/>
            <person name="Ploug H."/>
            <person name="Bruchert V."/>
            <person name="Godhe A."/>
            <person name="Topel M."/>
        </authorList>
    </citation>
    <scope>NUCLEOTIDE SEQUENCE</scope>
    <source>
        <strain evidence="4">R05AC</strain>
    </source>
</reference>
<protein>
    <recommendedName>
        <fullName evidence="6">Tetratricopeptide SHNi-TPR domain-containing protein</fullName>
    </recommendedName>
</protein>
<keyword evidence="1" id="KW-0677">Repeat</keyword>
<dbReference type="GO" id="GO:0042393">
    <property type="term" value="F:histone binding"/>
    <property type="evidence" value="ECO:0007669"/>
    <property type="project" value="TreeGrafter"/>
</dbReference>
<dbReference type="AlphaFoldDB" id="A0AAD9D6G5"/>
<feature type="compositionally biased region" description="Basic and acidic residues" evidence="3">
    <location>
        <begin position="109"/>
        <end position="120"/>
    </location>
</feature>
<dbReference type="InterPro" id="IPR051730">
    <property type="entry name" value="NASP-like"/>
</dbReference>
<dbReference type="GO" id="GO:0006335">
    <property type="term" value="P:DNA replication-dependent chromatin assembly"/>
    <property type="evidence" value="ECO:0007669"/>
    <property type="project" value="TreeGrafter"/>
</dbReference>
<dbReference type="PANTHER" id="PTHR15081:SF1">
    <property type="entry name" value="NUCLEAR AUTOANTIGENIC SPERM PROTEIN"/>
    <property type="match status" value="1"/>
</dbReference>
<evidence type="ECO:0000256" key="1">
    <source>
        <dbReference type="ARBA" id="ARBA00022737"/>
    </source>
</evidence>
<name>A0AAD9D6G5_9STRA</name>
<accession>A0AAD9D6G5</accession>
<comment type="caution">
    <text evidence="4">The sequence shown here is derived from an EMBL/GenBank/DDBJ whole genome shotgun (WGS) entry which is preliminary data.</text>
</comment>
<dbReference type="GO" id="GO:0005654">
    <property type="term" value="C:nucleoplasm"/>
    <property type="evidence" value="ECO:0007669"/>
    <property type="project" value="TreeGrafter"/>
</dbReference>
<dbReference type="Proteomes" id="UP001224775">
    <property type="component" value="Unassembled WGS sequence"/>
</dbReference>
<evidence type="ECO:0000313" key="5">
    <source>
        <dbReference type="Proteomes" id="UP001224775"/>
    </source>
</evidence>
<evidence type="ECO:0000313" key="4">
    <source>
        <dbReference type="EMBL" id="KAK1735881.1"/>
    </source>
</evidence>
<keyword evidence="2" id="KW-0802">TPR repeat</keyword>
<organism evidence="4 5">
    <name type="scientific">Skeletonema marinoi</name>
    <dbReference type="NCBI Taxonomy" id="267567"/>
    <lineage>
        <taxon>Eukaryota</taxon>
        <taxon>Sar</taxon>
        <taxon>Stramenopiles</taxon>
        <taxon>Ochrophyta</taxon>
        <taxon>Bacillariophyta</taxon>
        <taxon>Coscinodiscophyceae</taxon>
        <taxon>Thalassiosirophycidae</taxon>
        <taxon>Thalassiosirales</taxon>
        <taxon>Skeletonemataceae</taxon>
        <taxon>Skeletonema</taxon>
        <taxon>Skeletonema marinoi-dohrnii complex</taxon>
    </lineage>
</organism>
<dbReference type="EMBL" id="JATAAI010000032">
    <property type="protein sequence ID" value="KAK1735881.1"/>
    <property type="molecule type" value="Genomic_DNA"/>
</dbReference>
<dbReference type="PANTHER" id="PTHR15081">
    <property type="entry name" value="NUCLEAR AUTOANTIGENIC SPERM PROTEIN NASP -RELATED"/>
    <property type="match status" value="1"/>
</dbReference>
<evidence type="ECO:0008006" key="6">
    <source>
        <dbReference type="Google" id="ProtNLM"/>
    </source>
</evidence>
<evidence type="ECO:0000256" key="2">
    <source>
        <dbReference type="ARBA" id="ARBA00022803"/>
    </source>
</evidence>
<dbReference type="GO" id="GO:0034080">
    <property type="term" value="P:CENP-A containing chromatin assembly"/>
    <property type="evidence" value="ECO:0007669"/>
    <property type="project" value="TreeGrafter"/>
</dbReference>
<evidence type="ECO:0000256" key="3">
    <source>
        <dbReference type="SAM" id="MobiDB-lite"/>
    </source>
</evidence>
<proteinExistence type="predicted"/>
<feature type="region of interest" description="Disordered" evidence="3">
    <location>
        <begin position="85"/>
        <end position="144"/>
    </location>
</feature>
<feature type="compositionally biased region" description="Basic and acidic residues" evidence="3">
    <location>
        <begin position="85"/>
        <end position="97"/>
    </location>
</feature>
<feature type="compositionally biased region" description="Acidic residues" evidence="3">
    <location>
        <begin position="133"/>
        <end position="144"/>
    </location>
</feature>